<organism evidence="4 5">
    <name type="scientific">Recurvomyces mirabilis</name>
    <dbReference type="NCBI Taxonomy" id="574656"/>
    <lineage>
        <taxon>Eukaryota</taxon>
        <taxon>Fungi</taxon>
        <taxon>Dikarya</taxon>
        <taxon>Ascomycota</taxon>
        <taxon>Pezizomycotina</taxon>
        <taxon>Dothideomycetes</taxon>
        <taxon>Dothideomycetidae</taxon>
        <taxon>Mycosphaerellales</taxon>
        <taxon>Teratosphaeriaceae</taxon>
        <taxon>Recurvomyces</taxon>
    </lineage>
</organism>
<dbReference type="Proteomes" id="UP001274830">
    <property type="component" value="Unassembled WGS sequence"/>
</dbReference>
<dbReference type="Gene3D" id="1.10.1520.10">
    <property type="entry name" value="Ribonuclease III domain"/>
    <property type="match status" value="1"/>
</dbReference>
<dbReference type="PROSITE" id="PS00517">
    <property type="entry name" value="RNASE_3_1"/>
    <property type="match status" value="1"/>
</dbReference>
<evidence type="ECO:0000256" key="2">
    <source>
        <dbReference type="SAM" id="MobiDB-lite"/>
    </source>
</evidence>
<feature type="domain" description="RNase III" evidence="3">
    <location>
        <begin position="123"/>
        <end position="245"/>
    </location>
</feature>
<dbReference type="EMBL" id="JAUTXT010000024">
    <property type="protein sequence ID" value="KAK3673553.1"/>
    <property type="molecule type" value="Genomic_DNA"/>
</dbReference>
<dbReference type="PANTHER" id="PTHR11207:SF0">
    <property type="entry name" value="RIBONUCLEASE 3"/>
    <property type="match status" value="1"/>
</dbReference>
<evidence type="ECO:0000256" key="1">
    <source>
        <dbReference type="ARBA" id="ARBA00022884"/>
    </source>
</evidence>
<dbReference type="PANTHER" id="PTHR11207">
    <property type="entry name" value="RIBONUCLEASE III"/>
    <property type="match status" value="1"/>
</dbReference>
<dbReference type="GO" id="GO:0006369">
    <property type="term" value="P:termination of RNA polymerase II transcription"/>
    <property type="evidence" value="ECO:0007669"/>
    <property type="project" value="TreeGrafter"/>
</dbReference>
<proteinExistence type="predicted"/>
<dbReference type="AlphaFoldDB" id="A0AAE1BZW5"/>
<reference evidence="4" key="1">
    <citation type="submission" date="2023-07" db="EMBL/GenBank/DDBJ databases">
        <title>Black Yeasts Isolated from many extreme environments.</title>
        <authorList>
            <person name="Coleine C."/>
            <person name="Stajich J.E."/>
            <person name="Selbmann L."/>
        </authorList>
    </citation>
    <scope>NUCLEOTIDE SEQUENCE</scope>
    <source>
        <strain evidence="4">CCFEE 5485</strain>
    </source>
</reference>
<dbReference type="GO" id="GO:0004525">
    <property type="term" value="F:ribonuclease III activity"/>
    <property type="evidence" value="ECO:0007669"/>
    <property type="project" value="InterPro"/>
</dbReference>
<dbReference type="PROSITE" id="PS50142">
    <property type="entry name" value="RNASE_3_2"/>
    <property type="match status" value="1"/>
</dbReference>
<dbReference type="Gene3D" id="3.30.160.20">
    <property type="match status" value="1"/>
</dbReference>
<dbReference type="GO" id="GO:0005654">
    <property type="term" value="C:nucleoplasm"/>
    <property type="evidence" value="ECO:0007669"/>
    <property type="project" value="TreeGrafter"/>
</dbReference>
<dbReference type="SUPFAM" id="SSF69065">
    <property type="entry name" value="RNase III domain-like"/>
    <property type="match status" value="1"/>
</dbReference>
<dbReference type="CDD" id="cd00593">
    <property type="entry name" value="RIBOc"/>
    <property type="match status" value="1"/>
</dbReference>
<dbReference type="GO" id="GO:0006364">
    <property type="term" value="P:rRNA processing"/>
    <property type="evidence" value="ECO:0007669"/>
    <property type="project" value="TreeGrafter"/>
</dbReference>
<keyword evidence="5" id="KW-1185">Reference proteome</keyword>
<feature type="compositionally biased region" description="Basic and acidic residues" evidence="2">
    <location>
        <begin position="392"/>
        <end position="403"/>
    </location>
</feature>
<dbReference type="GO" id="GO:0034475">
    <property type="term" value="P:U4 snRNA 3'-end processing"/>
    <property type="evidence" value="ECO:0007669"/>
    <property type="project" value="TreeGrafter"/>
</dbReference>
<dbReference type="GO" id="GO:0003723">
    <property type="term" value="F:RNA binding"/>
    <property type="evidence" value="ECO:0007669"/>
    <property type="project" value="UniProtKB-KW"/>
</dbReference>
<accession>A0AAE1BZW5</accession>
<evidence type="ECO:0000313" key="4">
    <source>
        <dbReference type="EMBL" id="KAK3673553.1"/>
    </source>
</evidence>
<protein>
    <recommendedName>
        <fullName evidence="3">RNase III domain-containing protein</fullName>
    </recommendedName>
</protein>
<comment type="caution">
    <text evidence="4">The sequence shown here is derived from an EMBL/GenBank/DDBJ whole genome shotgun (WGS) entry which is preliminary data.</text>
</comment>
<dbReference type="SMART" id="SM00535">
    <property type="entry name" value="RIBOc"/>
    <property type="match status" value="1"/>
</dbReference>
<name>A0AAE1BZW5_9PEZI</name>
<dbReference type="InterPro" id="IPR000999">
    <property type="entry name" value="RNase_III_dom"/>
</dbReference>
<dbReference type="InterPro" id="IPR036389">
    <property type="entry name" value="RNase_III_sf"/>
</dbReference>
<keyword evidence="1" id="KW-0694">RNA-binding</keyword>
<feature type="compositionally biased region" description="Polar residues" evidence="2">
    <location>
        <begin position="56"/>
        <end position="66"/>
    </location>
</feature>
<evidence type="ECO:0000313" key="5">
    <source>
        <dbReference type="Proteomes" id="UP001274830"/>
    </source>
</evidence>
<feature type="compositionally biased region" description="Low complexity" evidence="2">
    <location>
        <begin position="405"/>
        <end position="417"/>
    </location>
</feature>
<gene>
    <name evidence="4" type="ORF">LTR78_006457</name>
</gene>
<feature type="region of interest" description="Disordered" evidence="2">
    <location>
        <begin position="29"/>
        <end position="74"/>
    </location>
</feature>
<sequence length="417" mass="46148">MVVLVSSPSLPLRTIAALRRAVNTVIMNNKRPFQDDRRSGYGNHKKQRHDGGGYSQNGKPQYSSQDNNERPEQPQDYTDAIAKLPPPITTLPPIPPYTPFTVPTHTLPPLPQILSPSLSLAPFRHKSSLTTHSRSSTNPTTTEEITYEKLEFLGDAQLELLASRLLYTRYPHLTSGQQSQLRELLVKNETLAEFARAYEFEKRVQVADMERMVADSVARQGNKGFNKVLGDVFEAYVAAVILAGGDEGWAVVEKWMLGLWAPKLVEAAGKDRNLLSASTLLRHDDGEGVGGVRRYNPAAKAELQKLILGGKGTKLDYEAYQKSVELKGDMLGQNRHFIAVYLTGYGQERLLLGKGEGKNKVEAGNWAAQVAMFGEMKGIVEECAEQLEAFREQRRREKEKEGAEEAAAAAASATVKE</sequence>
<evidence type="ECO:0000259" key="3">
    <source>
        <dbReference type="PROSITE" id="PS50142"/>
    </source>
</evidence>
<dbReference type="Pfam" id="PF00636">
    <property type="entry name" value="Ribonuclease_3"/>
    <property type="match status" value="1"/>
</dbReference>
<feature type="region of interest" description="Disordered" evidence="2">
    <location>
        <begin position="392"/>
        <end position="417"/>
    </location>
</feature>